<name>A0A0M3I7A4_ASCLU</name>
<organism evidence="1 2">
    <name type="scientific">Ascaris lumbricoides</name>
    <name type="common">Giant roundworm</name>
    <dbReference type="NCBI Taxonomy" id="6252"/>
    <lineage>
        <taxon>Eukaryota</taxon>
        <taxon>Metazoa</taxon>
        <taxon>Ecdysozoa</taxon>
        <taxon>Nematoda</taxon>
        <taxon>Chromadorea</taxon>
        <taxon>Rhabditida</taxon>
        <taxon>Spirurina</taxon>
        <taxon>Ascaridomorpha</taxon>
        <taxon>Ascaridoidea</taxon>
        <taxon>Ascarididae</taxon>
        <taxon>Ascaris</taxon>
    </lineage>
</organism>
<reference evidence="2" key="1">
    <citation type="submission" date="2017-02" db="UniProtKB">
        <authorList>
            <consortium name="WormBaseParasite"/>
        </authorList>
    </citation>
    <scope>IDENTIFICATION</scope>
</reference>
<proteinExistence type="predicted"/>
<dbReference type="Proteomes" id="UP000036681">
    <property type="component" value="Unplaced"/>
</dbReference>
<dbReference type="AlphaFoldDB" id="A0A0M3I7A4"/>
<evidence type="ECO:0000313" key="2">
    <source>
        <dbReference type="WBParaSite" id="ALUE_0001303801-mRNA-1"/>
    </source>
</evidence>
<sequence length="68" mass="7555">MYVCALLTLLRHDTYAEVVKGKASFLAGSLISDGFFPTSRPTPLVDSTKHLLALEFFTADLIEFSKLF</sequence>
<dbReference type="WBParaSite" id="ALUE_0001303801-mRNA-1">
    <property type="protein sequence ID" value="ALUE_0001303801-mRNA-1"/>
    <property type="gene ID" value="ALUE_0001303801"/>
</dbReference>
<accession>A0A0M3I7A4</accession>
<evidence type="ECO:0000313" key="1">
    <source>
        <dbReference type="Proteomes" id="UP000036681"/>
    </source>
</evidence>
<keyword evidence="1" id="KW-1185">Reference proteome</keyword>
<protein>
    <submittedName>
        <fullName evidence="2">Rho-GAP domain-containing protein</fullName>
    </submittedName>
</protein>